<proteinExistence type="predicted"/>
<protein>
    <recommendedName>
        <fullName evidence="3">HEPN domain-containing protein</fullName>
    </recommendedName>
</protein>
<dbReference type="HOGENOM" id="CLU_110247_0_0_9"/>
<gene>
    <name evidence="1" type="ORF">IIG_05951</name>
</gene>
<sequence length="163" mass="19338">MAKIGWENHVESELPVSGLRQFGYIAGYKDAADELVEQYEYNETFVYPIVFMYRHYLELLLKNLNAQLNNPVDFSGHLHDIKFIWDKMYPQVKEQLDLKTSHLNHIRNIVYAFAGIDPKSSNFRYFWGYGNKQTLKGEISIDLQKLKKDIDKVDFYFYNTYAM</sequence>
<reference evidence="1 2" key="1">
    <citation type="submission" date="2012-04" db="EMBL/GenBank/DDBJ databases">
        <title>The Genome Sequence of Bacillus cereus VD048.</title>
        <authorList>
            <consortium name="The Broad Institute Genome Sequencing Platform"/>
            <consortium name="The Broad Institute Genome Sequencing Center for Infectious Disease"/>
            <person name="Feldgarden M."/>
            <person name="Van der Auwera G.A."/>
            <person name="Mahillon J."/>
            <person name="Duprez V."/>
            <person name="Timmery S."/>
            <person name="Mattelet C."/>
            <person name="Dierick K."/>
            <person name="Sun M."/>
            <person name="Yu Z."/>
            <person name="Zhu L."/>
            <person name="Hu X."/>
            <person name="Shank E.B."/>
            <person name="Swiecicka I."/>
            <person name="Hansen B.M."/>
            <person name="Andrup L."/>
            <person name="Young S.K."/>
            <person name="Zeng Q."/>
            <person name="Gargeya S."/>
            <person name="Fitzgerald M."/>
            <person name="Haas B."/>
            <person name="Abouelleil A."/>
            <person name="Alvarado L."/>
            <person name="Arachchi H.M."/>
            <person name="Berlin A."/>
            <person name="Chapman S.B."/>
            <person name="Goldberg J."/>
            <person name="Griggs A."/>
            <person name="Gujja S."/>
            <person name="Hansen M."/>
            <person name="Howarth C."/>
            <person name="Imamovic A."/>
            <person name="Larimer J."/>
            <person name="McCowen C."/>
            <person name="Montmayeur A."/>
            <person name="Murphy C."/>
            <person name="Neiman D."/>
            <person name="Pearson M."/>
            <person name="Priest M."/>
            <person name="Roberts A."/>
            <person name="Saif S."/>
            <person name="Shea T."/>
            <person name="Sisk P."/>
            <person name="Sykes S."/>
            <person name="Wortman J."/>
            <person name="Nusbaum C."/>
            <person name="Birren B."/>
        </authorList>
    </citation>
    <scope>NUCLEOTIDE SEQUENCE [LARGE SCALE GENOMIC DNA]</scope>
    <source>
        <strain evidence="1 2">VD048</strain>
    </source>
</reference>
<name>J8HFD8_BACCE</name>
<evidence type="ECO:0000313" key="2">
    <source>
        <dbReference type="Proteomes" id="UP000006960"/>
    </source>
</evidence>
<comment type="caution">
    <text evidence="1">The sequence shown here is derived from an EMBL/GenBank/DDBJ whole genome shotgun (WGS) entry which is preliminary data.</text>
</comment>
<dbReference type="EMBL" id="AHEU01000059">
    <property type="protein sequence ID" value="EJR24620.1"/>
    <property type="molecule type" value="Genomic_DNA"/>
</dbReference>
<dbReference type="PATRIC" id="fig|1053226.3.peg.6059"/>
<accession>J8HFD8</accession>
<dbReference type="RefSeq" id="WP_002167219.1">
    <property type="nucleotide sequence ID" value="NZ_JH792318.1"/>
</dbReference>
<organism evidence="1 2">
    <name type="scientific">Bacillus cereus VD048</name>
    <dbReference type="NCBI Taxonomy" id="1053226"/>
    <lineage>
        <taxon>Bacteria</taxon>
        <taxon>Bacillati</taxon>
        <taxon>Bacillota</taxon>
        <taxon>Bacilli</taxon>
        <taxon>Bacillales</taxon>
        <taxon>Bacillaceae</taxon>
        <taxon>Bacillus</taxon>
        <taxon>Bacillus cereus group</taxon>
    </lineage>
</organism>
<evidence type="ECO:0000313" key="1">
    <source>
        <dbReference type="EMBL" id="EJR24620.1"/>
    </source>
</evidence>
<dbReference type="AlphaFoldDB" id="J8HFD8"/>
<dbReference type="Proteomes" id="UP000006960">
    <property type="component" value="Unassembled WGS sequence"/>
</dbReference>
<evidence type="ECO:0008006" key="3">
    <source>
        <dbReference type="Google" id="ProtNLM"/>
    </source>
</evidence>